<dbReference type="FunFam" id="3.40.50.300:FF:000803">
    <property type="entry name" value="Ras-related protein Rab-43"/>
    <property type="match status" value="1"/>
</dbReference>
<dbReference type="GeneTree" id="ENSGT00940000168415"/>
<keyword evidence="8" id="KW-0472">Membrane</keyword>
<comment type="subcellular location">
    <subcellularLocation>
        <location evidence="1">Cytoplasmic vesicle</location>
        <location evidence="1">Phagosome membrane</location>
    </subcellularLocation>
    <subcellularLocation>
        <location evidence="13">Endomembrane system</location>
        <topology evidence="13">Lipid-anchor</topology>
        <orientation evidence="13">Cytoplasmic side</orientation>
    </subcellularLocation>
    <subcellularLocation>
        <location evidence="12">Golgi apparatus</location>
        <location evidence="12">trans-Golgi network membrane</location>
        <topology evidence="12">Lipid-anchor</topology>
    </subcellularLocation>
</comment>
<evidence type="ECO:0000313" key="15">
    <source>
        <dbReference type="Ensembl" id="ENSCSAVP00000011765.1"/>
    </source>
</evidence>
<dbReference type="InterPro" id="IPR005225">
    <property type="entry name" value="Small_GTP-bd"/>
</dbReference>
<evidence type="ECO:0000256" key="4">
    <source>
        <dbReference type="ARBA" id="ARBA00022553"/>
    </source>
</evidence>
<keyword evidence="10" id="KW-0636">Prenylation</keyword>
<sequence length="209" mass="23420">MNKEENDNYDFLFKIILIGDPGVGKTCVLQRFKSGIWIESQSSTIGVDFCMKSCNIDGKIVKLQIWDTAGQERFRTITQTYYRSANGVLCAFDITSESSFCNLNRWMEDVARYCAGDALKLLIGNKCDKVNHRVVTEEEATNVATNWEALDYVETSAKDNTNIDHAFMKLASELVKKHSNPNLQQGDLASKGFSLANDRKSISSKSVCC</sequence>
<evidence type="ECO:0000256" key="3">
    <source>
        <dbReference type="ARBA" id="ARBA00022481"/>
    </source>
</evidence>
<organism evidence="15 16">
    <name type="scientific">Ciona savignyi</name>
    <name type="common">Pacific transparent sea squirt</name>
    <dbReference type="NCBI Taxonomy" id="51511"/>
    <lineage>
        <taxon>Eukaryota</taxon>
        <taxon>Metazoa</taxon>
        <taxon>Chordata</taxon>
        <taxon>Tunicata</taxon>
        <taxon>Ascidiacea</taxon>
        <taxon>Phlebobranchia</taxon>
        <taxon>Cionidae</taxon>
        <taxon>Ciona</taxon>
    </lineage>
</organism>
<dbReference type="SUPFAM" id="SSF52540">
    <property type="entry name" value="P-loop containing nucleoside triphosphate hydrolases"/>
    <property type="match status" value="1"/>
</dbReference>
<evidence type="ECO:0000256" key="13">
    <source>
        <dbReference type="ARBA" id="ARBA00046278"/>
    </source>
</evidence>
<keyword evidence="11" id="KW-0968">Cytoplasmic vesicle</keyword>
<dbReference type="InterPro" id="IPR001806">
    <property type="entry name" value="Small_GTPase"/>
</dbReference>
<evidence type="ECO:0000256" key="10">
    <source>
        <dbReference type="ARBA" id="ARBA00023289"/>
    </source>
</evidence>
<evidence type="ECO:0000313" key="16">
    <source>
        <dbReference type="Proteomes" id="UP000007875"/>
    </source>
</evidence>
<dbReference type="GO" id="GO:0005525">
    <property type="term" value="F:GTP binding"/>
    <property type="evidence" value="ECO:0007669"/>
    <property type="project" value="UniProtKB-KW"/>
</dbReference>
<dbReference type="PROSITE" id="PS51420">
    <property type="entry name" value="RHO"/>
    <property type="match status" value="1"/>
</dbReference>
<evidence type="ECO:0000256" key="14">
    <source>
        <dbReference type="ARBA" id="ARBA00067841"/>
    </source>
</evidence>
<evidence type="ECO:0000256" key="6">
    <source>
        <dbReference type="ARBA" id="ARBA00023034"/>
    </source>
</evidence>
<dbReference type="OMA" id="FIERHGN"/>
<dbReference type="AlphaFoldDB" id="H2Z2F3"/>
<dbReference type="PROSITE" id="PS51419">
    <property type="entry name" value="RAB"/>
    <property type="match status" value="1"/>
</dbReference>
<keyword evidence="16" id="KW-1185">Reference proteome</keyword>
<evidence type="ECO:0000256" key="1">
    <source>
        <dbReference type="ARBA" id="ARBA00004580"/>
    </source>
</evidence>
<reference evidence="15" key="2">
    <citation type="submission" date="2025-08" db="UniProtKB">
        <authorList>
            <consortium name="Ensembl"/>
        </authorList>
    </citation>
    <scope>IDENTIFICATION</scope>
</reference>
<evidence type="ECO:0000256" key="8">
    <source>
        <dbReference type="ARBA" id="ARBA00023136"/>
    </source>
</evidence>
<dbReference type="eggNOG" id="KOG0084">
    <property type="taxonomic scope" value="Eukaryota"/>
</dbReference>
<dbReference type="InterPro" id="IPR050227">
    <property type="entry name" value="Rab"/>
</dbReference>
<keyword evidence="4" id="KW-0597">Phosphoprotein</keyword>
<dbReference type="HOGENOM" id="CLU_041217_10_1_1"/>
<dbReference type="NCBIfam" id="TIGR00231">
    <property type="entry name" value="small_GTP"/>
    <property type="match status" value="1"/>
</dbReference>
<dbReference type="SMART" id="SM00173">
    <property type="entry name" value="RAS"/>
    <property type="match status" value="1"/>
</dbReference>
<dbReference type="STRING" id="51511.ENSCSAVP00000011765"/>
<comment type="similarity">
    <text evidence="2">Belongs to the small GTPase superfamily. Rab family.</text>
</comment>
<dbReference type="SMART" id="SM00174">
    <property type="entry name" value="RHO"/>
    <property type="match status" value="1"/>
</dbReference>
<dbReference type="PROSITE" id="PS51421">
    <property type="entry name" value="RAS"/>
    <property type="match status" value="1"/>
</dbReference>
<dbReference type="GO" id="GO:0003924">
    <property type="term" value="F:GTPase activity"/>
    <property type="evidence" value="ECO:0007669"/>
    <property type="project" value="InterPro"/>
</dbReference>
<evidence type="ECO:0000256" key="12">
    <source>
        <dbReference type="ARBA" id="ARBA00037864"/>
    </source>
</evidence>
<name>H2Z2F3_CIOSA</name>
<protein>
    <recommendedName>
        <fullName evidence="14">Ras-related protein Rab-43</fullName>
    </recommendedName>
</protein>
<keyword evidence="6" id="KW-0333">Golgi apparatus</keyword>
<evidence type="ECO:0000256" key="7">
    <source>
        <dbReference type="ARBA" id="ARBA00023134"/>
    </source>
</evidence>
<dbReference type="Proteomes" id="UP000007875">
    <property type="component" value="Unassembled WGS sequence"/>
</dbReference>
<dbReference type="Pfam" id="PF00071">
    <property type="entry name" value="Ras"/>
    <property type="match status" value="1"/>
</dbReference>
<evidence type="ECO:0000256" key="5">
    <source>
        <dbReference type="ARBA" id="ARBA00022741"/>
    </source>
</evidence>
<dbReference type="PANTHER" id="PTHR47977">
    <property type="entry name" value="RAS-RELATED PROTEIN RAB"/>
    <property type="match status" value="1"/>
</dbReference>
<dbReference type="InParanoid" id="H2Z2F3"/>
<dbReference type="InterPro" id="IPR027417">
    <property type="entry name" value="P-loop_NTPase"/>
</dbReference>
<dbReference type="GO" id="GO:0030670">
    <property type="term" value="C:phagocytic vesicle membrane"/>
    <property type="evidence" value="ECO:0007669"/>
    <property type="project" value="UniProtKB-SubCell"/>
</dbReference>
<evidence type="ECO:0000256" key="11">
    <source>
        <dbReference type="ARBA" id="ARBA00023329"/>
    </source>
</evidence>
<proteinExistence type="inferred from homology"/>
<reference evidence="15" key="3">
    <citation type="submission" date="2025-09" db="UniProtKB">
        <authorList>
            <consortium name="Ensembl"/>
        </authorList>
    </citation>
    <scope>IDENTIFICATION</scope>
</reference>
<keyword evidence="3" id="KW-0488">Methylation</keyword>
<dbReference type="PRINTS" id="PR00449">
    <property type="entry name" value="RASTRNSFRMNG"/>
</dbReference>
<dbReference type="Gene3D" id="3.40.50.300">
    <property type="entry name" value="P-loop containing nucleotide triphosphate hydrolases"/>
    <property type="match status" value="1"/>
</dbReference>
<dbReference type="FunCoup" id="H2Z2F3">
    <property type="interactions" value="7"/>
</dbReference>
<keyword evidence="9" id="KW-0449">Lipoprotein</keyword>
<dbReference type="SMART" id="SM00176">
    <property type="entry name" value="RAN"/>
    <property type="match status" value="1"/>
</dbReference>
<accession>H2Z2F3</accession>
<keyword evidence="7" id="KW-0342">GTP-binding</keyword>
<dbReference type="SMART" id="SM00175">
    <property type="entry name" value="RAB"/>
    <property type="match status" value="1"/>
</dbReference>
<dbReference type="Ensembl" id="ENSCSAVT00000011902.1">
    <property type="protein sequence ID" value="ENSCSAVP00000011765.1"/>
    <property type="gene ID" value="ENSCSAVG00000006905.1"/>
</dbReference>
<keyword evidence="5" id="KW-0547">Nucleotide-binding</keyword>
<reference evidence="16" key="1">
    <citation type="submission" date="2003-08" db="EMBL/GenBank/DDBJ databases">
        <authorList>
            <person name="Birren B."/>
            <person name="Nusbaum C."/>
            <person name="Abebe A."/>
            <person name="Abouelleil A."/>
            <person name="Adekoya E."/>
            <person name="Ait-zahra M."/>
            <person name="Allen N."/>
            <person name="Allen T."/>
            <person name="An P."/>
            <person name="Anderson M."/>
            <person name="Anderson S."/>
            <person name="Arachchi H."/>
            <person name="Armbruster J."/>
            <person name="Bachantsang P."/>
            <person name="Baldwin J."/>
            <person name="Barry A."/>
            <person name="Bayul T."/>
            <person name="Blitshsteyn B."/>
            <person name="Bloom T."/>
            <person name="Blye J."/>
            <person name="Boguslavskiy L."/>
            <person name="Borowsky M."/>
            <person name="Boukhgalter B."/>
            <person name="Brunache A."/>
            <person name="Butler J."/>
            <person name="Calixte N."/>
            <person name="Calvo S."/>
            <person name="Camarata J."/>
            <person name="Campo K."/>
            <person name="Chang J."/>
            <person name="Cheshatsang Y."/>
            <person name="Citroen M."/>
            <person name="Collymore A."/>
            <person name="Considine T."/>
            <person name="Cook A."/>
            <person name="Cooke P."/>
            <person name="Corum B."/>
            <person name="Cuomo C."/>
            <person name="David R."/>
            <person name="Dawoe T."/>
            <person name="Degray S."/>
            <person name="Dodge S."/>
            <person name="Dooley K."/>
            <person name="Dorje P."/>
            <person name="Dorjee K."/>
            <person name="Dorris L."/>
            <person name="Duffey N."/>
            <person name="Dupes A."/>
            <person name="Elkins T."/>
            <person name="Engels R."/>
            <person name="Erickson J."/>
            <person name="Farina A."/>
            <person name="Faro S."/>
            <person name="Ferreira P."/>
            <person name="Fischer H."/>
            <person name="Fitzgerald M."/>
            <person name="Foley K."/>
            <person name="Gage D."/>
            <person name="Galagan J."/>
            <person name="Gearin G."/>
            <person name="Gnerre S."/>
            <person name="Gnirke A."/>
            <person name="Goyette A."/>
            <person name="Graham J."/>
            <person name="Grandbois E."/>
            <person name="Gyaltsen K."/>
            <person name="Hafez N."/>
            <person name="Hagopian D."/>
            <person name="Hagos B."/>
            <person name="Hall J."/>
            <person name="Hatcher B."/>
            <person name="Heller A."/>
            <person name="Higgins H."/>
            <person name="Honan T."/>
            <person name="Horn A."/>
            <person name="Houde N."/>
            <person name="Hughes L."/>
            <person name="Hulme W."/>
            <person name="Husby E."/>
            <person name="Iliev I."/>
            <person name="Jaffe D."/>
            <person name="Jones C."/>
            <person name="Kamal M."/>
            <person name="Kamat A."/>
            <person name="Kamvysselis M."/>
            <person name="Karlsson E."/>
            <person name="Kells C."/>
            <person name="Kieu A."/>
            <person name="Kisner P."/>
            <person name="Kodira C."/>
            <person name="Kulbokas E."/>
            <person name="Labutti K."/>
            <person name="Lama D."/>
            <person name="Landers T."/>
            <person name="Leger J."/>
            <person name="Levine S."/>
            <person name="Lewis D."/>
            <person name="Lewis T."/>
            <person name="Lindblad-toh K."/>
            <person name="Liu X."/>
            <person name="Lokyitsang T."/>
            <person name="Lokyitsang Y."/>
            <person name="Lucien O."/>
            <person name="Lui A."/>
            <person name="Ma L.J."/>
            <person name="Mabbitt R."/>
            <person name="Macdonald J."/>
            <person name="Maclean C."/>
            <person name="Major J."/>
            <person name="Manning J."/>
            <person name="Marabella R."/>
            <person name="Maru K."/>
            <person name="Matthews C."/>
            <person name="Mauceli E."/>
            <person name="Mccarthy M."/>
            <person name="Mcdonough S."/>
            <person name="Mcghee T."/>
            <person name="Meldrim J."/>
            <person name="Meneus L."/>
            <person name="Mesirov J."/>
            <person name="Mihalev A."/>
            <person name="Mihova T."/>
            <person name="Mikkelsen T."/>
            <person name="Mlenga V."/>
            <person name="Moru K."/>
            <person name="Mozes J."/>
            <person name="Mulrain L."/>
            <person name="Munson G."/>
            <person name="Naylor J."/>
            <person name="Newes C."/>
            <person name="Nguyen C."/>
            <person name="Nguyen N."/>
            <person name="Nguyen T."/>
            <person name="Nicol R."/>
            <person name="Nielsen C."/>
            <person name="Nizzari M."/>
            <person name="Norbu C."/>
            <person name="Norbu N."/>
            <person name="O'donnell P."/>
            <person name="Okoawo O."/>
            <person name="O'leary S."/>
            <person name="Omotosho B."/>
            <person name="O'neill K."/>
            <person name="Osman S."/>
            <person name="Parker S."/>
            <person name="Perrin D."/>
            <person name="Phunkhang P."/>
            <person name="Piqani B."/>
            <person name="Purcell S."/>
            <person name="Rachupka T."/>
            <person name="Ramasamy U."/>
            <person name="Rameau R."/>
            <person name="Ray V."/>
            <person name="Raymond C."/>
            <person name="Retta R."/>
            <person name="Richardson S."/>
            <person name="Rise C."/>
            <person name="Rodriguez J."/>
            <person name="Rogers J."/>
            <person name="Rogov P."/>
            <person name="Rutman M."/>
            <person name="Schupbach R."/>
            <person name="Seaman C."/>
            <person name="Settipalli S."/>
            <person name="Sharpe T."/>
            <person name="Sheridan J."/>
            <person name="Sherpa N."/>
            <person name="Shi J."/>
            <person name="Smirnov S."/>
            <person name="Smith C."/>
            <person name="Sougnez C."/>
            <person name="Spencer B."/>
            <person name="Stalker J."/>
            <person name="Stange-thomann N."/>
            <person name="Stavropoulos S."/>
            <person name="Stetson K."/>
            <person name="Stone C."/>
            <person name="Stone S."/>
            <person name="Stubbs M."/>
            <person name="Talamas J."/>
            <person name="Tchuinga P."/>
            <person name="Tenzing P."/>
            <person name="Tesfaye S."/>
            <person name="Theodore J."/>
            <person name="Thoulutsang Y."/>
            <person name="Topham K."/>
            <person name="Towey S."/>
            <person name="Tsamla T."/>
            <person name="Tsomo N."/>
            <person name="Vallee D."/>
            <person name="Vassiliev H."/>
            <person name="Venkataraman V."/>
            <person name="Vinson J."/>
            <person name="Vo A."/>
            <person name="Wade C."/>
            <person name="Wang S."/>
            <person name="Wangchuk T."/>
            <person name="Wangdi T."/>
            <person name="Whittaker C."/>
            <person name="Wilkinson J."/>
            <person name="Wu Y."/>
            <person name="Wyman D."/>
            <person name="Yadav S."/>
            <person name="Yang S."/>
            <person name="Yang X."/>
            <person name="Yeager S."/>
            <person name="Yee E."/>
            <person name="Young G."/>
            <person name="Zainoun J."/>
            <person name="Zembeck L."/>
            <person name="Zimmer A."/>
            <person name="Zody M."/>
            <person name="Lander E."/>
        </authorList>
    </citation>
    <scope>NUCLEOTIDE SEQUENCE [LARGE SCALE GENOMIC DNA]</scope>
</reference>
<evidence type="ECO:0000256" key="9">
    <source>
        <dbReference type="ARBA" id="ARBA00023288"/>
    </source>
</evidence>
<evidence type="ECO:0000256" key="2">
    <source>
        <dbReference type="ARBA" id="ARBA00006270"/>
    </source>
</evidence>
<dbReference type="GO" id="GO:0005794">
    <property type="term" value="C:Golgi apparatus"/>
    <property type="evidence" value="ECO:0007669"/>
    <property type="project" value="UniProtKB-SubCell"/>
</dbReference>